<evidence type="ECO:0000256" key="8">
    <source>
        <dbReference type="SAM" id="Phobius"/>
    </source>
</evidence>
<keyword evidence="11" id="KW-1185">Reference proteome</keyword>
<dbReference type="Pfam" id="PF07690">
    <property type="entry name" value="MFS_1"/>
    <property type="match status" value="1"/>
</dbReference>
<evidence type="ECO:0000256" key="4">
    <source>
        <dbReference type="ARBA" id="ARBA00022475"/>
    </source>
</evidence>
<dbReference type="GO" id="GO:0005886">
    <property type="term" value="C:plasma membrane"/>
    <property type="evidence" value="ECO:0007669"/>
    <property type="project" value="UniProtKB-SubCell"/>
</dbReference>
<dbReference type="PANTHER" id="PTHR42718:SF9">
    <property type="entry name" value="MAJOR FACILITATOR SUPERFAMILY MULTIDRUG TRANSPORTER MFSC"/>
    <property type="match status" value="1"/>
</dbReference>
<protein>
    <submittedName>
        <fullName evidence="10">DHA2 family efflux MFS transporter permease subunit</fullName>
    </submittedName>
</protein>
<feature type="domain" description="Major facilitator superfamily (MFS) profile" evidence="9">
    <location>
        <begin position="19"/>
        <end position="505"/>
    </location>
</feature>
<evidence type="ECO:0000256" key="6">
    <source>
        <dbReference type="ARBA" id="ARBA00022989"/>
    </source>
</evidence>
<dbReference type="InterPro" id="IPR004638">
    <property type="entry name" value="EmrB-like"/>
</dbReference>
<keyword evidence="5 8" id="KW-0812">Transmembrane</keyword>
<evidence type="ECO:0000313" key="11">
    <source>
        <dbReference type="Proteomes" id="UP000265619"/>
    </source>
</evidence>
<feature type="transmembrane region" description="Helical" evidence="8">
    <location>
        <begin position="144"/>
        <end position="166"/>
    </location>
</feature>
<gene>
    <name evidence="10" type="ORF">D3H34_18950</name>
</gene>
<evidence type="ECO:0000256" key="2">
    <source>
        <dbReference type="ARBA" id="ARBA00008537"/>
    </source>
</evidence>
<proteinExistence type="inferred from homology"/>
<sequence length="513" mass="52952">MDSHSPSATADDPRRRLALVAAVYLGSFIATLDVSIVNVALPTLQRALATDLAGLQWVIDIYALCLSAFMLSAGPIGDRYGRKRAWLAGVVVFTVGSAMCAMASGLPMLLAGRAVQGVAGALMIPGALSLLAHAFPEPASRARVIGGWSSFTALSLILGPMLGGLLVDHAGWQSIFLINLPIGVLTVALGVWGLRESSHPEHAALDPAGQVLSVLWLGALTYGLIAAGEHGWGSRHAVMALVAAGVGLALFLAVEARVERPLLPLALFRDARFSVTNFASFVLGFSTYASLFFFSLFLQQVQGWSASETGWRLVPQFVATGIVASQFGRLARRFEVHTLMVAGYGLIGVAMLLLTLFSVDTPYLPLALLFVALGVGAGLAVPATSTAVMASVPAQRSGMASATMNALRQGGMLIGIALLGTLMRTRATALMTESLARAGVPDASQAAVAAVSRHDLGALAALDATAAQRLLSDALAGGFHGAMACAGVAGLLAAGLLLRVRPRAAALTAATRA</sequence>
<dbReference type="InterPro" id="IPR011701">
    <property type="entry name" value="MFS"/>
</dbReference>
<feature type="transmembrane region" description="Helical" evidence="8">
    <location>
        <begin position="85"/>
        <end position="108"/>
    </location>
</feature>
<dbReference type="SUPFAM" id="SSF103473">
    <property type="entry name" value="MFS general substrate transporter"/>
    <property type="match status" value="1"/>
</dbReference>
<comment type="similarity">
    <text evidence="2">Belongs to the major facilitator superfamily. EmrB family.</text>
</comment>
<organism evidence="10 11">
    <name type="scientific">Acidovorax cavernicola</name>
    <dbReference type="NCBI Taxonomy" id="1675792"/>
    <lineage>
        <taxon>Bacteria</taxon>
        <taxon>Pseudomonadati</taxon>
        <taxon>Pseudomonadota</taxon>
        <taxon>Betaproteobacteria</taxon>
        <taxon>Burkholderiales</taxon>
        <taxon>Comamonadaceae</taxon>
        <taxon>Acidovorax</taxon>
    </lineage>
</organism>
<accession>A0A9X8D2Y0</accession>
<dbReference type="AlphaFoldDB" id="A0A9X8D2Y0"/>
<name>A0A9X8D2Y0_9BURK</name>
<dbReference type="InterPro" id="IPR036259">
    <property type="entry name" value="MFS_trans_sf"/>
</dbReference>
<feature type="transmembrane region" description="Helical" evidence="8">
    <location>
        <begin position="275"/>
        <end position="298"/>
    </location>
</feature>
<dbReference type="InterPro" id="IPR020846">
    <property type="entry name" value="MFS_dom"/>
</dbReference>
<dbReference type="RefSeq" id="WP_119555791.1">
    <property type="nucleotide sequence ID" value="NZ_QXMN01000024.1"/>
</dbReference>
<feature type="transmembrane region" description="Helical" evidence="8">
    <location>
        <begin position="114"/>
        <end position="132"/>
    </location>
</feature>
<dbReference type="OrthoDB" id="9807274at2"/>
<keyword evidence="7 8" id="KW-0472">Membrane</keyword>
<feature type="transmembrane region" description="Helical" evidence="8">
    <location>
        <begin position="363"/>
        <end position="385"/>
    </location>
</feature>
<feature type="transmembrane region" description="Helical" evidence="8">
    <location>
        <begin position="17"/>
        <end position="41"/>
    </location>
</feature>
<feature type="transmembrane region" description="Helical" evidence="8">
    <location>
        <begin position="339"/>
        <end position="357"/>
    </location>
</feature>
<evidence type="ECO:0000256" key="5">
    <source>
        <dbReference type="ARBA" id="ARBA00022692"/>
    </source>
</evidence>
<keyword evidence="6 8" id="KW-1133">Transmembrane helix</keyword>
<dbReference type="Gene3D" id="1.20.1720.10">
    <property type="entry name" value="Multidrug resistance protein D"/>
    <property type="match status" value="1"/>
</dbReference>
<dbReference type="EMBL" id="QXMN01000024">
    <property type="protein sequence ID" value="RIX77573.1"/>
    <property type="molecule type" value="Genomic_DNA"/>
</dbReference>
<dbReference type="Gene3D" id="1.20.1250.20">
    <property type="entry name" value="MFS general substrate transporter like domains"/>
    <property type="match status" value="1"/>
</dbReference>
<dbReference type="GO" id="GO:0022857">
    <property type="term" value="F:transmembrane transporter activity"/>
    <property type="evidence" value="ECO:0007669"/>
    <property type="project" value="InterPro"/>
</dbReference>
<comment type="subcellular location">
    <subcellularLocation>
        <location evidence="1">Cell membrane</location>
        <topology evidence="1">Multi-pass membrane protein</topology>
    </subcellularLocation>
</comment>
<evidence type="ECO:0000256" key="1">
    <source>
        <dbReference type="ARBA" id="ARBA00004651"/>
    </source>
</evidence>
<feature type="transmembrane region" description="Helical" evidence="8">
    <location>
        <begin position="172"/>
        <end position="192"/>
    </location>
</feature>
<dbReference type="NCBIfam" id="TIGR00711">
    <property type="entry name" value="efflux_EmrB"/>
    <property type="match status" value="1"/>
</dbReference>
<evidence type="ECO:0000256" key="3">
    <source>
        <dbReference type="ARBA" id="ARBA00022448"/>
    </source>
</evidence>
<keyword evidence="4" id="KW-1003">Cell membrane</keyword>
<dbReference type="PANTHER" id="PTHR42718">
    <property type="entry name" value="MAJOR FACILITATOR SUPERFAMILY MULTIDRUG TRANSPORTER MFSC"/>
    <property type="match status" value="1"/>
</dbReference>
<feature type="transmembrane region" description="Helical" evidence="8">
    <location>
        <begin position="204"/>
        <end position="225"/>
    </location>
</feature>
<feature type="transmembrane region" description="Helical" evidence="8">
    <location>
        <begin position="479"/>
        <end position="498"/>
    </location>
</feature>
<dbReference type="Proteomes" id="UP000265619">
    <property type="component" value="Unassembled WGS sequence"/>
</dbReference>
<reference evidence="10 11" key="1">
    <citation type="submission" date="2018-09" db="EMBL/GenBank/DDBJ databases">
        <title>Acidovorax cavernicola nov. sp. isolated from Gruta de las Maravillas (Aracena, Spain).</title>
        <authorList>
            <person name="Jurado V."/>
            <person name="Gutierrez-Patricio S."/>
            <person name="Gonzalez-Pimentel J.L."/>
            <person name="Miller A.Z."/>
            <person name="Laiz L."/>
            <person name="Saiz-Jimenez C."/>
        </authorList>
    </citation>
    <scope>NUCLEOTIDE SEQUENCE [LARGE SCALE GENOMIC DNA]</scope>
    <source>
        <strain evidence="10 11">1011MAR4D40.2</strain>
    </source>
</reference>
<evidence type="ECO:0000313" key="10">
    <source>
        <dbReference type="EMBL" id="RIX77573.1"/>
    </source>
</evidence>
<evidence type="ECO:0000256" key="7">
    <source>
        <dbReference type="ARBA" id="ARBA00023136"/>
    </source>
</evidence>
<dbReference type="PROSITE" id="PS50850">
    <property type="entry name" value="MFS"/>
    <property type="match status" value="1"/>
</dbReference>
<evidence type="ECO:0000259" key="9">
    <source>
        <dbReference type="PROSITE" id="PS50850"/>
    </source>
</evidence>
<feature type="transmembrane region" description="Helical" evidence="8">
    <location>
        <begin position="53"/>
        <end position="73"/>
    </location>
</feature>
<keyword evidence="3" id="KW-0813">Transport</keyword>
<comment type="caution">
    <text evidence="10">The sequence shown here is derived from an EMBL/GenBank/DDBJ whole genome shotgun (WGS) entry which is preliminary data.</text>
</comment>
<feature type="transmembrane region" description="Helical" evidence="8">
    <location>
        <begin position="237"/>
        <end position="254"/>
    </location>
</feature>
<dbReference type="CDD" id="cd17321">
    <property type="entry name" value="MFS_MMR_MDR_like"/>
    <property type="match status" value="1"/>
</dbReference>